<gene>
    <name evidence="1" type="ORF">LTR97_002685</name>
</gene>
<reference evidence="1" key="1">
    <citation type="submission" date="2023-08" db="EMBL/GenBank/DDBJ databases">
        <title>Black Yeasts Isolated from many extreme environments.</title>
        <authorList>
            <person name="Coleine C."/>
            <person name="Stajich J.E."/>
            <person name="Selbmann L."/>
        </authorList>
    </citation>
    <scope>NUCLEOTIDE SEQUENCE</scope>
    <source>
        <strain evidence="1">CCFEE 5810</strain>
    </source>
</reference>
<proteinExistence type="predicted"/>
<dbReference type="AlphaFoldDB" id="A0AAN7ZVR2"/>
<dbReference type="SUPFAM" id="SSF54427">
    <property type="entry name" value="NTF2-like"/>
    <property type="match status" value="1"/>
</dbReference>
<name>A0AAN7ZVR2_9PEZI</name>
<evidence type="ECO:0000313" key="2">
    <source>
        <dbReference type="Proteomes" id="UP001310594"/>
    </source>
</evidence>
<dbReference type="Proteomes" id="UP001310594">
    <property type="component" value="Unassembled WGS sequence"/>
</dbReference>
<evidence type="ECO:0008006" key="3">
    <source>
        <dbReference type="Google" id="ProtNLM"/>
    </source>
</evidence>
<protein>
    <recommendedName>
        <fullName evidence="3">SnoaL-like domain-containing protein</fullName>
    </recommendedName>
</protein>
<evidence type="ECO:0000313" key="1">
    <source>
        <dbReference type="EMBL" id="KAK5705566.1"/>
    </source>
</evidence>
<dbReference type="InterPro" id="IPR032710">
    <property type="entry name" value="NTF2-like_dom_sf"/>
</dbReference>
<dbReference type="GO" id="GO:0030638">
    <property type="term" value="P:polyketide metabolic process"/>
    <property type="evidence" value="ECO:0007669"/>
    <property type="project" value="InterPro"/>
</dbReference>
<dbReference type="Gene3D" id="3.10.450.50">
    <property type="match status" value="1"/>
</dbReference>
<sequence>MRDRYLISIQQNGNLTLIDSVFHKDFFDHTAAASVSGQGRDYVRGIIPHLHSALQEIQIELVHCIWENNVVATTKVLRGKQVGELFDNQPKKTGALIEFMVMGFMTVADGLLREHWAMIGEVGDDDVKPVPRVFEEGETTTTTHR</sequence>
<accession>A0AAN7ZVR2</accession>
<organism evidence="1 2">
    <name type="scientific">Elasticomyces elasticus</name>
    <dbReference type="NCBI Taxonomy" id="574655"/>
    <lineage>
        <taxon>Eukaryota</taxon>
        <taxon>Fungi</taxon>
        <taxon>Dikarya</taxon>
        <taxon>Ascomycota</taxon>
        <taxon>Pezizomycotina</taxon>
        <taxon>Dothideomycetes</taxon>
        <taxon>Dothideomycetidae</taxon>
        <taxon>Mycosphaerellales</taxon>
        <taxon>Teratosphaeriaceae</taxon>
        <taxon>Elasticomyces</taxon>
    </lineage>
</organism>
<comment type="caution">
    <text evidence="1">The sequence shown here is derived from an EMBL/GenBank/DDBJ whole genome shotgun (WGS) entry which is preliminary data.</text>
</comment>
<dbReference type="InterPro" id="IPR009959">
    <property type="entry name" value="Cyclase_SnoaL-like"/>
</dbReference>
<dbReference type="EMBL" id="JAVRQU010000003">
    <property type="protein sequence ID" value="KAK5705566.1"/>
    <property type="molecule type" value="Genomic_DNA"/>
</dbReference>
<dbReference type="Pfam" id="PF07366">
    <property type="entry name" value="SnoaL"/>
    <property type="match status" value="1"/>
</dbReference>